<dbReference type="InterPro" id="IPR025238">
    <property type="entry name" value="DUF4184"/>
</dbReference>
<feature type="transmembrane region" description="Helical" evidence="1">
    <location>
        <begin position="215"/>
        <end position="238"/>
    </location>
</feature>
<keyword evidence="3" id="KW-1185">Reference proteome</keyword>
<feature type="transmembrane region" description="Helical" evidence="1">
    <location>
        <begin position="184"/>
        <end position="203"/>
    </location>
</feature>
<dbReference type="RefSeq" id="WP_344244900.1">
    <property type="nucleotide sequence ID" value="NZ_BAAAHH010000034.1"/>
</dbReference>
<comment type="caution">
    <text evidence="2">The sequence shown here is derived from an EMBL/GenBank/DDBJ whole genome shotgun (WGS) entry which is preliminary data.</text>
</comment>
<accession>A0ABN1RUZ4</accession>
<protein>
    <submittedName>
        <fullName evidence="2">DUF4184 family protein</fullName>
    </submittedName>
</protein>
<organism evidence="2 3">
    <name type="scientific">Actinocorallia libanotica</name>
    <dbReference type="NCBI Taxonomy" id="46162"/>
    <lineage>
        <taxon>Bacteria</taxon>
        <taxon>Bacillati</taxon>
        <taxon>Actinomycetota</taxon>
        <taxon>Actinomycetes</taxon>
        <taxon>Streptosporangiales</taxon>
        <taxon>Thermomonosporaceae</taxon>
        <taxon>Actinocorallia</taxon>
    </lineage>
</organism>
<dbReference type="Proteomes" id="UP001500665">
    <property type="component" value="Unassembled WGS sequence"/>
</dbReference>
<dbReference type="EMBL" id="BAAAHH010000034">
    <property type="protein sequence ID" value="GAA0964521.1"/>
    <property type="molecule type" value="Genomic_DNA"/>
</dbReference>
<gene>
    <name evidence="2" type="ORF">GCM10009550_62600</name>
</gene>
<dbReference type="Pfam" id="PF13803">
    <property type="entry name" value="DUF4184"/>
    <property type="match status" value="1"/>
</dbReference>
<sequence length="248" mass="26618">MPFTLSHIAAVLPLRSRLLLPSGLVVGATVPDVPLFVGLSDRPTTHGLLGMVTWDLGLGLVLLAVFHLLLKRPLLALSPRPLRDRLAPVVNGPTRRRVLAAAVPSILLGTATHVAWDAFTHLTGPIVQAFPELTTMVNGMAFYRWAQYGSGVAGGLAVLAWTAWWLRRAPAVPTPGLPGWARTAVLLVALGAVGAGLAVTELVRVPPSPYFRLRYAVTDSMVMLGCWTLLYSLLYWAARPLDKAARAS</sequence>
<evidence type="ECO:0000313" key="3">
    <source>
        <dbReference type="Proteomes" id="UP001500665"/>
    </source>
</evidence>
<name>A0ABN1RUZ4_9ACTN</name>
<evidence type="ECO:0000313" key="2">
    <source>
        <dbReference type="EMBL" id="GAA0964521.1"/>
    </source>
</evidence>
<keyword evidence="1" id="KW-0812">Transmembrane</keyword>
<proteinExistence type="predicted"/>
<keyword evidence="1" id="KW-0472">Membrane</keyword>
<feature type="transmembrane region" description="Helical" evidence="1">
    <location>
        <begin position="145"/>
        <end position="164"/>
    </location>
</feature>
<keyword evidence="1" id="KW-1133">Transmembrane helix</keyword>
<reference evidence="2 3" key="1">
    <citation type="journal article" date="2019" name="Int. J. Syst. Evol. Microbiol.">
        <title>The Global Catalogue of Microorganisms (GCM) 10K type strain sequencing project: providing services to taxonomists for standard genome sequencing and annotation.</title>
        <authorList>
            <consortium name="The Broad Institute Genomics Platform"/>
            <consortium name="The Broad Institute Genome Sequencing Center for Infectious Disease"/>
            <person name="Wu L."/>
            <person name="Ma J."/>
        </authorList>
    </citation>
    <scope>NUCLEOTIDE SEQUENCE [LARGE SCALE GENOMIC DNA]</scope>
    <source>
        <strain evidence="2 3">JCM 10696</strain>
    </source>
</reference>
<feature type="transmembrane region" description="Helical" evidence="1">
    <location>
        <begin position="51"/>
        <end position="70"/>
    </location>
</feature>
<evidence type="ECO:0000256" key="1">
    <source>
        <dbReference type="SAM" id="Phobius"/>
    </source>
</evidence>